<keyword evidence="6 12" id="KW-1133">Transmembrane helix</keyword>
<reference evidence="13" key="1">
    <citation type="submission" date="2021-01" db="UniProtKB">
        <authorList>
            <consortium name="EnsemblMetazoa"/>
        </authorList>
    </citation>
    <scope>IDENTIFICATION</scope>
</reference>
<evidence type="ECO:0000256" key="5">
    <source>
        <dbReference type="ARBA" id="ARBA00022692"/>
    </source>
</evidence>
<comment type="subcellular location">
    <subcellularLocation>
        <location evidence="1">Cell membrane</location>
        <topology evidence="1">Multi-pass membrane protein</topology>
    </subcellularLocation>
</comment>
<dbReference type="InterPro" id="IPR038377">
    <property type="entry name" value="Na/Glc_symporter_sf"/>
</dbReference>
<evidence type="ECO:0000256" key="12">
    <source>
        <dbReference type="SAM" id="Phobius"/>
    </source>
</evidence>
<dbReference type="GO" id="GO:0006814">
    <property type="term" value="P:sodium ion transport"/>
    <property type="evidence" value="ECO:0007669"/>
    <property type="project" value="UniProtKB-KW"/>
</dbReference>
<keyword evidence="4" id="KW-1003">Cell membrane</keyword>
<keyword evidence="14" id="KW-1185">Reference proteome</keyword>
<keyword evidence="7" id="KW-0915">Sodium</keyword>
<dbReference type="NCBIfam" id="TIGR00813">
    <property type="entry name" value="sss"/>
    <property type="match status" value="1"/>
</dbReference>
<dbReference type="AlphaFoldDB" id="A0A7M5TVC8"/>
<evidence type="ECO:0000256" key="8">
    <source>
        <dbReference type="ARBA" id="ARBA00023065"/>
    </source>
</evidence>
<feature type="transmembrane region" description="Helical" evidence="12">
    <location>
        <begin position="81"/>
        <end position="102"/>
    </location>
</feature>
<evidence type="ECO:0000256" key="3">
    <source>
        <dbReference type="ARBA" id="ARBA00022448"/>
    </source>
</evidence>
<dbReference type="OrthoDB" id="6132759at2759"/>
<comment type="similarity">
    <text evidence="2 11">Belongs to the sodium:solute symporter (SSF) (TC 2.A.21) family.</text>
</comment>
<dbReference type="EnsemblMetazoa" id="CLYHEMT002414.1">
    <property type="protein sequence ID" value="CLYHEMP002414.1"/>
    <property type="gene ID" value="CLYHEMG002414"/>
</dbReference>
<name>A0A7M5TVC8_9CNID</name>
<feature type="transmembrane region" description="Helical" evidence="12">
    <location>
        <begin position="335"/>
        <end position="358"/>
    </location>
</feature>
<feature type="transmembrane region" description="Helical" evidence="12">
    <location>
        <begin position="507"/>
        <end position="528"/>
    </location>
</feature>
<keyword evidence="9 12" id="KW-0472">Membrane</keyword>
<feature type="transmembrane region" description="Helical" evidence="12">
    <location>
        <begin position="6"/>
        <end position="28"/>
    </location>
</feature>
<feature type="transmembrane region" description="Helical" evidence="12">
    <location>
        <begin position="437"/>
        <end position="459"/>
    </location>
</feature>
<evidence type="ECO:0000256" key="4">
    <source>
        <dbReference type="ARBA" id="ARBA00022475"/>
    </source>
</evidence>
<evidence type="ECO:0000313" key="14">
    <source>
        <dbReference type="Proteomes" id="UP000594262"/>
    </source>
</evidence>
<proteinExistence type="inferred from homology"/>
<evidence type="ECO:0000313" key="13">
    <source>
        <dbReference type="EnsemblMetazoa" id="CLYHEMP002414.1"/>
    </source>
</evidence>
<keyword evidence="5 12" id="KW-0812">Transmembrane</keyword>
<dbReference type="PANTHER" id="PTHR42985:SF40">
    <property type="entry name" value="LD47995P-RELATED"/>
    <property type="match status" value="1"/>
</dbReference>
<feature type="transmembrane region" description="Helical" evidence="12">
    <location>
        <begin position="237"/>
        <end position="263"/>
    </location>
</feature>
<protein>
    <submittedName>
        <fullName evidence="13">Uncharacterized protein</fullName>
    </submittedName>
</protein>
<dbReference type="GO" id="GO:0015293">
    <property type="term" value="F:symporter activity"/>
    <property type="evidence" value="ECO:0007669"/>
    <property type="project" value="TreeGrafter"/>
</dbReference>
<evidence type="ECO:0000256" key="6">
    <source>
        <dbReference type="ARBA" id="ARBA00022989"/>
    </source>
</evidence>
<evidence type="ECO:0000256" key="11">
    <source>
        <dbReference type="RuleBase" id="RU362091"/>
    </source>
</evidence>
<evidence type="ECO:0000256" key="2">
    <source>
        <dbReference type="ARBA" id="ARBA00006434"/>
    </source>
</evidence>
<keyword evidence="3" id="KW-0813">Transport</keyword>
<dbReference type="Proteomes" id="UP000594262">
    <property type="component" value="Unplaced"/>
</dbReference>
<feature type="transmembrane region" description="Helical" evidence="12">
    <location>
        <begin position="151"/>
        <end position="172"/>
    </location>
</feature>
<dbReference type="Pfam" id="PF00474">
    <property type="entry name" value="SSF"/>
    <property type="match status" value="1"/>
</dbReference>
<dbReference type="InterPro" id="IPR001734">
    <property type="entry name" value="Na/solute_symporter"/>
</dbReference>
<keyword evidence="8" id="KW-0406">Ion transport</keyword>
<evidence type="ECO:0000256" key="9">
    <source>
        <dbReference type="ARBA" id="ARBA00023136"/>
    </source>
</evidence>
<accession>A0A7M5TVC8</accession>
<organism evidence="13 14">
    <name type="scientific">Clytia hemisphaerica</name>
    <dbReference type="NCBI Taxonomy" id="252671"/>
    <lineage>
        <taxon>Eukaryota</taxon>
        <taxon>Metazoa</taxon>
        <taxon>Cnidaria</taxon>
        <taxon>Hydrozoa</taxon>
        <taxon>Hydroidolina</taxon>
        <taxon>Leptothecata</taxon>
        <taxon>Obeliida</taxon>
        <taxon>Clytiidae</taxon>
        <taxon>Clytia</taxon>
    </lineage>
</organism>
<feature type="transmembrane region" description="Helical" evidence="12">
    <location>
        <begin position="49"/>
        <end position="69"/>
    </location>
</feature>
<dbReference type="GO" id="GO:0005886">
    <property type="term" value="C:plasma membrane"/>
    <property type="evidence" value="ECO:0007669"/>
    <property type="project" value="UniProtKB-SubCell"/>
</dbReference>
<dbReference type="InterPro" id="IPR051163">
    <property type="entry name" value="Sodium:Solute_Symporter_SSF"/>
</dbReference>
<feature type="transmembrane region" description="Helical" evidence="12">
    <location>
        <begin position="379"/>
        <end position="398"/>
    </location>
</feature>
<dbReference type="CDD" id="cd11492">
    <property type="entry name" value="SLC5sbd_NIS-SMVT"/>
    <property type="match status" value="1"/>
</dbReference>
<feature type="transmembrane region" description="Helical" evidence="12">
    <location>
        <begin position="122"/>
        <end position="145"/>
    </location>
</feature>
<feature type="transmembrane region" description="Helical" evidence="12">
    <location>
        <begin position="410"/>
        <end position="430"/>
    </location>
</feature>
<evidence type="ECO:0000256" key="10">
    <source>
        <dbReference type="ARBA" id="ARBA00023201"/>
    </source>
</evidence>
<evidence type="ECO:0000256" key="7">
    <source>
        <dbReference type="ARBA" id="ARBA00023053"/>
    </source>
</evidence>
<dbReference type="PROSITE" id="PS50283">
    <property type="entry name" value="NA_SOLUT_SYMP_3"/>
    <property type="match status" value="1"/>
</dbReference>
<dbReference type="PANTHER" id="PTHR42985">
    <property type="entry name" value="SODIUM-COUPLED MONOCARBOXYLATE TRANSPORTER"/>
    <property type="match status" value="1"/>
</dbReference>
<keyword evidence="10" id="KW-0739">Sodium transport</keyword>
<sequence length="576" mass="63191">MSELSAWDYVVFALMLVGSSLIGLYHGWKGSRVKEDTTDYLLAGRNMGWLPLFVSIVGSFLSAISLLGIPSEIYTYGGQFFLTIASFWVVMPLCIFIFAPLYRNIGITSANEYLELRFSRPVRIFGGVLFILQTVMYLSVVMYAPSLALEAVAGLRLEISLVVTVIICNIYTTIGGMKGVIWTDVFQTCIILIGLIVVLIIGTTQVGSFGDVIKIASDGGRTDIFRFDADPSIRNTFWGFIFGYTFTLMPFFCCGQICVQRYLSAKSNETITKSLFAALFGFTILSTTCILAGLVMYAVYHDCDPRHDKKINSNDQILAYFLVSNLSHLKGVPGIFMASLFSGALSTASSGLNSLAAITFEDIVKFRLPAEYQDKSVKYTKYIACLYGLVVLGGSFIVANAGSMVTQMTVSIQGIVAAPYFGMFVMGIFFPWANTKGAVSGCLFGLIFTGFICVGAIVYPPNKDVLQTSIRGCSSFNTTVANTTDGVFVNPFKPHEDPIASLFSVSYLWYATIGLFSSIIVGCIVSLLTGKEKNKISKELLFDYTPLKRCFCFTGSSRTVDINTRSEIHMENVEKS</sequence>
<evidence type="ECO:0000256" key="1">
    <source>
        <dbReference type="ARBA" id="ARBA00004651"/>
    </source>
</evidence>
<feature type="transmembrane region" description="Helical" evidence="12">
    <location>
        <begin position="275"/>
        <end position="300"/>
    </location>
</feature>
<feature type="transmembrane region" description="Helical" evidence="12">
    <location>
        <begin position="179"/>
        <end position="201"/>
    </location>
</feature>
<dbReference type="Gene3D" id="1.20.1730.10">
    <property type="entry name" value="Sodium/glucose cotransporter"/>
    <property type="match status" value="1"/>
</dbReference>